<evidence type="ECO:0000256" key="6">
    <source>
        <dbReference type="ARBA" id="ARBA00039101"/>
    </source>
</evidence>
<keyword evidence="3" id="KW-0285">Flavoprotein</keyword>
<gene>
    <name evidence="11" type="ORF">ACFFIA_23930</name>
</gene>
<dbReference type="PIRSF" id="PIRSF000189">
    <property type="entry name" value="D-aa_oxidase"/>
    <property type="match status" value="1"/>
</dbReference>
<name>A0ABV6M7U2_9ACTN</name>
<proteinExistence type="inferred from homology"/>
<keyword evidence="4" id="KW-0274">FAD</keyword>
<evidence type="ECO:0000256" key="2">
    <source>
        <dbReference type="ARBA" id="ARBA00006730"/>
    </source>
</evidence>
<dbReference type="GO" id="GO:0016491">
    <property type="term" value="F:oxidoreductase activity"/>
    <property type="evidence" value="ECO:0007669"/>
    <property type="project" value="UniProtKB-KW"/>
</dbReference>
<evidence type="ECO:0000256" key="4">
    <source>
        <dbReference type="ARBA" id="ARBA00022827"/>
    </source>
</evidence>
<comment type="caution">
    <text evidence="11">The sequence shown here is derived from an EMBL/GenBank/DDBJ whole genome shotgun (WGS) entry which is preliminary data.</text>
</comment>
<dbReference type="EC" id="1.4.3.3" evidence="6"/>
<dbReference type="PANTHER" id="PTHR11530:SF11">
    <property type="entry name" value="D-ASPARTATE OXIDASE"/>
    <property type="match status" value="1"/>
</dbReference>
<dbReference type="PRINTS" id="PR00757">
    <property type="entry name" value="AMINEOXDASEF"/>
</dbReference>
<organism evidence="11 12">
    <name type="scientific">Phytohabitans kaempferiae</name>
    <dbReference type="NCBI Taxonomy" id="1620943"/>
    <lineage>
        <taxon>Bacteria</taxon>
        <taxon>Bacillati</taxon>
        <taxon>Actinomycetota</taxon>
        <taxon>Actinomycetes</taxon>
        <taxon>Micromonosporales</taxon>
        <taxon>Micromonosporaceae</taxon>
    </lineage>
</organism>
<dbReference type="SUPFAM" id="SSF54373">
    <property type="entry name" value="FAD-linked reductases, C-terminal domain"/>
    <property type="match status" value="1"/>
</dbReference>
<keyword evidence="12" id="KW-1185">Reference proteome</keyword>
<evidence type="ECO:0000256" key="1">
    <source>
        <dbReference type="ARBA" id="ARBA00001974"/>
    </source>
</evidence>
<protein>
    <recommendedName>
        <fullName evidence="7">D-amino-acid oxidase</fullName>
        <ecNumber evidence="6">1.4.3.3</ecNumber>
    </recommendedName>
</protein>
<dbReference type="Gene3D" id="3.30.9.10">
    <property type="entry name" value="D-Amino Acid Oxidase, subunit A, domain 2"/>
    <property type="match status" value="1"/>
</dbReference>
<evidence type="ECO:0000256" key="7">
    <source>
        <dbReference type="ARBA" id="ARBA00039751"/>
    </source>
</evidence>
<comment type="catalytic activity">
    <reaction evidence="8">
        <text>a D-alpha-amino acid + O2 + H2O = a 2-oxocarboxylate + H2O2 + NH4(+)</text>
        <dbReference type="Rhea" id="RHEA:21816"/>
        <dbReference type="ChEBI" id="CHEBI:15377"/>
        <dbReference type="ChEBI" id="CHEBI:15379"/>
        <dbReference type="ChEBI" id="CHEBI:16240"/>
        <dbReference type="ChEBI" id="CHEBI:28938"/>
        <dbReference type="ChEBI" id="CHEBI:35179"/>
        <dbReference type="ChEBI" id="CHEBI:59871"/>
        <dbReference type="EC" id="1.4.3.3"/>
    </reaction>
    <physiologicalReaction direction="left-to-right" evidence="8">
        <dbReference type="Rhea" id="RHEA:21817"/>
    </physiologicalReaction>
</comment>
<dbReference type="PROSITE" id="PS00677">
    <property type="entry name" value="DAO"/>
    <property type="match status" value="1"/>
</dbReference>
<dbReference type="EMBL" id="JBHLUH010000050">
    <property type="protein sequence ID" value="MFC0530716.1"/>
    <property type="molecule type" value="Genomic_DNA"/>
</dbReference>
<evidence type="ECO:0000313" key="12">
    <source>
        <dbReference type="Proteomes" id="UP001589867"/>
    </source>
</evidence>
<evidence type="ECO:0000256" key="5">
    <source>
        <dbReference type="ARBA" id="ARBA00023002"/>
    </source>
</evidence>
<dbReference type="Gene3D" id="3.40.50.720">
    <property type="entry name" value="NAD(P)-binding Rossmann-like Domain"/>
    <property type="match status" value="1"/>
</dbReference>
<dbReference type="PANTHER" id="PTHR11530">
    <property type="entry name" value="D-AMINO ACID OXIDASE"/>
    <property type="match status" value="1"/>
</dbReference>
<feature type="region of interest" description="Disordered" evidence="9">
    <location>
        <begin position="326"/>
        <end position="348"/>
    </location>
</feature>
<dbReference type="InterPro" id="IPR023209">
    <property type="entry name" value="DAO"/>
</dbReference>
<evidence type="ECO:0000256" key="8">
    <source>
        <dbReference type="ARBA" id="ARBA00049547"/>
    </source>
</evidence>
<dbReference type="Pfam" id="PF01266">
    <property type="entry name" value="DAO"/>
    <property type="match status" value="1"/>
</dbReference>
<dbReference type="Proteomes" id="UP001589867">
    <property type="component" value="Unassembled WGS sequence"/>
</dbReference>
<feature type="domain" description="FAD dependent oxidoreductase" evidence="10">
    <location>
        <begin position="7"/>
        <end position="316"/>
    </location>
</feature>
<dbReference type="InterPro" id="IPR006181">
    <property type="entry name" value="D-amino_acid_oxidase_CS"/>
</dbReference>
<reference evidence="11 12" key="1">
    <citation type="submission" date="2024-09" db="EMBL/GenBank/DDBJ databases">
        <authorList>
            <person name="Sun Q."/>
            <person name="Mori K."/>
        </authorList>
    </citation>
    <scope>NUCLEOTIDE SEQUENCE [LARGE SCALE GENOMIC DNA]</scope>
    <source>
        <strain evidence="11 12">TBRC 3947</strain>
    </source>
</reference>
<comment type="similarity">
    <text evidence="2">Belongs to the DAMOX/DASOX family.</text>
</comment>
<evidence type="ECO:0000256" key="3">
    <source>
        <dbReference type="ARBA" id="ARBA00022630"/>
    </source>
</evidence>
<evidence type="ECO:0000313" key="11">
    <source>
        <dbReference type="EMBL" id="MFC0530716.1"/>
    </source>
</evidence>
<dbReference type="InterPro" id="IPR006076">
    <property type="entry name" value="FAD-dep_OxRdtase"/>
</dbReference>
<dbReference type="InterPro" id="IPR001613">
    <property type="entry name" value="Flavin_amine_oxidase"/>
</dbReference>
<evidence type="ECO:0000259" key="10">
    <source>
        <dbReference type="Pfam" id="PF01266"/>
    </source>
</evidence>
<dbReference type="RefSeq" id="WP_377253949.1">
    <property type="nucleotide sequence ID" value="NZ_JBHLUH010000050.1"/>
</dbReference>
<comment type="cofactor">
    <cofactor evidence="1">
        <name>FAD</name>
        <dbReference type="ChEBI" id="CHEBI:57692"/>
    </cofactor>
</comment>
<keyword evidence="5 11" id="KW-0560">Oxidoreductase</keyword>
<dbReference type="SUPFAM" id="SSF51971">
    <property type="entry name" value="Nucleotide-binding domain"/>
    <property type="match status" value="1"/>
</dbReference>
<evidence type="ECO:0000256" key="9">
    <source>
        <dbReference type="SAM" id="MobiDB-lite"/>
    </source>
</evidence>
<accession>A0ABV6M7U2</accession>
<sequence length="348" mass="36802">MTPRQADVIVIGAGVSGLTTAVCLADAGYSVRVRATRLPPETTSCSAGALWGPYLVADERVLSWCQETRRVMEGLAGEETGIRITAGIEAAKTTVDPPAWAHLLDGFAICGPDELPDGYVTGWRYTAPVVDMPAYLDYLTRRLLETGRGTVEVGQVESLAEAAAWSGIAVNCTGYGARHLVPDPEVTPVRGQLLVVDNPGIERFFAEAEVEIEGADPTELTYIFPQGDHVVLGGTAVTGRHDVTDDPTAAAGILRRCAAVEPALAGARIRAGRAGIRPSRPRVRVERVEVERAYLIHNYGHGGSGVTLSWGCAAEVLRLVREIATEPGPVPNAAPGPDGGAVVTRPNR</sequence>